<organism evidence="2 3">
    <name type="scientific">Aureibaculum flavum</name>
    <dbReference type="NCBI Taxonomy" id="2795986"/>
    <lineage>
        <taxon>Bacteria</taxon>
        <taxon>Pseudomonadati</taxon>
        <taxon>Bacteroidota</taxon>
        <taxon>Flavobacteriia</taxon>
        <taxon>Flavobacteriales</taxon>
        <taxon>Flavobacteriaceae</taxon>
        <taxon>Aureibaculum</taxon>
    </lineage>
</organism>
<dbReference type="EMBL" id="JAEHFJ010000009">
    <property type="protein sequence ID" value="MBJ2175830.1"/>
    <property type="molecule type" value="Genomic_DNA"/>
</dbReference>
<dbReference type="Pfam" id="PF14289">
    <property type="entry name" value="DUF4369"/>
    <property type="match status" value="1"/>
</dbReference>
<comment type="caution">
    <text evidence="2">The sequence shown here is derived from an EMBL/GenBank/DDBJ whole genome shotgun (WGS) entry which is preliminary data.</text>
</comment>
<evidence type="ECO:0000313" key="3">
    <source>
        <dbReference type="Proteomes" id="UP000623301"/>
    </source>
</evidence>
<keyword evidence="3" id="KW-1185">Reference proteome</keyword>
<dbReference type="Proteomes" id="UP000623301">
    <property type="component" value="Unassembled WGS sequence"/>
</dbReference>
<dbReference type="RefSeq" id="WP_117884486.1">
    <property type="nucleotide sequence ID" value="NZ_JAEHFJ010000009.1"/>
</dbReference>
<dbReference type="InterPro" id="IPR025380">
    <property type="entry name" value="DUF4369"/>
</dbReference>
<gene>
    <name evidence="2" type="ORF">JBL43_16365</name>
</gene>
<accession>A0ABS0WV16</accession>
<feature type="domain" description="DUF4369" evidence="1">
    <location>
        <begin position="26"/>
        <end position="119"/>
    </location>
</feature>
<dbReference type="PROSITE" id="PS51257">
    <property type="entry name" value="PROKAR_LIPOPROTEIN"/>
    <property type="match status" value="1"/>
</dbReference>
<proteinExistence type="predicted"/>
<sequence length="231" mass="26070">MKNTIVIALVTLLFVACGKKSENTMIVQGKIKDMKKGTLYLQKQNDSIFVVVDSIALDGTDTFTLTCDVESPQMYFLSLDKSPSKEIAFFGEKGTITINTKLDKFNFAAEVNGLSNQKLLNEYNEIKNKYSGKRLDLLKADFEAKRDNDTVRIDSVSNAIDRLLKSRYRYAINFAINNSDKEVAPFVALTEFSDANIVWIDSVNNSLTPEIKDSKYGKILSDFIKERKKSN</sequence>
<evidence type="ECO:0000313" key="2">
    <source>
        <dbReference type="EMBL" id="MBJ2175830.1"/>
    </source>
</evidence>
<evidence type="ECO:0000259" key="1">
    <source>
        <dbReference type="Pfam" id="PF14289"/>
    </source>
</evidence>
<protein>
    <submittedName>
        <fullName evidence="2">DUF4369 domain-containing protein</fullName>
    </submittedName>
</protein>
<reference evidence="2 3" key="1">
    <citation type="submission" date="2020-12" db="EMBL/GenBank/DDBJ databases">
        <title>Aureibaculum luteum sp. nov. and Aureibaculum flavum sp. nov., novel members of the family Flavobacteriaceae isolated from Antarctic intertidal sediments.</title>
        <authorList>
            <person name="He X."/>
            <person name="Zhang X."/>
        </authorList>
    </citation>
    <scope>NUCLEOTIDE SEQUENCE [LARGE SCALE GENOMIC DNA]</scope>
    <source>
        <strain evidence="2 3">A20</strain>
    </source>
</reference>
<name>A0ABS0WV16_9FLAO</name>